<dbReference type="NCBIfam" id="TIGR00040">
    <property type="entry name" value="yfcE"/>
    <property type="match status" value="1"/>
</dbReference>
<dbReference type="EMBL" id="JACHHD010000006">
    <property type="protein sequence ID" value="MBB5184794.1"/>
    <property type="molecule type" value="Genomic_DNA"/>
</dbReference>
<dbReference type="AlphaFoldDB" id="A0A7W8FWM7"/>
<organism evidence="4 5">
    <name type="scientific">Faecalicoccus acidiformans</name>
    <dbReference type="NCBI Taxonomy" id="915173"/>
    <lineage>
        <taxon>Bacteria</taxon>
        <taxon>Bacillati</taxon>
        <taxon>Bacillota</taxon>
        <taxon>Erysipelotrichia</taxon>
        <taxon>Erysipelotrichales</taxon>
        <taxon>Erysipelotrichaceae</taxon>
        <taxon>Faecalicoccus</taxon>
    </lineage>
</organism>
<keyword evidence="2" id="KW-0479">Metal-binding</keyword>
<dbReference type="Pfam" id="PF12850">
    <property type="entry name" value="Metallophos_2"/>
    <property type="match status" value="1"/>
</dbReference>
<dbReference type="InterPro" id="IPR024654">
    <property type="entry name" value="Calcineurin-like_PHP_lpxH"/>
</dbReference>
<comment type="cofactor">
    <cofactor evidence="2">
        <name>a divalent metal cation</name>
        <dbReference type="ChEBI" id="CHEBI:60240"/>
    </cofactor>
</comment>
<dbReference type="EC" id="3.1.4.-" evidence="2"/>
<dbReference type="Gene3D" id="3.60.21.10">
    <property type="match status" value="1"/>
</dbReference>
<dbReference type="CDD" id="cd00841">
    <property type="entry name" value="MPP_YfcE"/>
    <property type="match status" value="1"/>
</dbReference>
<dbReference type="GO" id="GO:0046872">
    <property type="term" value="F:metal ion binding"/>
    <property type="evidence" value="ECO:0007669"/>
    <property type="project" value="UniProtKB-KW"/>
</dbReference>
<comment type="similarity">
    <text evidence="1 2">Belongs to the metallophosphoesterase superfamily. YfcE family.</text>
</comment>
<evidence type="ECO:0000313" key="4">
    <source>
        <dbReference type="EMBL" id="MBB5184794.1"/>
    </source>
</evidence>
<name>A0A7W8FWM7_9FIRM</name>
<evidence type="ECO:0000313" key="5">
    <source>
        <dbReference type="Proteomes" id="UP000521313"/>
    </source>
</evidence>
<evidence type="ECO:0000259" key="3">
    <source>
        <dbReference type="Pfam" id="PF12850"/>
    </source>
</evidence>
<dbReference type="GO" id="GO:0016787">
    <property type="term" value="F:hydrolase activity"/>
    <property type="evidence" value="ECO:0007669"/>
    <property type="project" value="UniProtKB-UniRule"/>
</dbReference>
<feature type="domain" description="Calcineurin-like phosphoesterase" evidence="3">
    <location>
        <begin position="2"/>
        <end position="142"/>
    </location>
</feature>
<evidence type="ECO:0000256" key="1">
    <source>
        <dbReference type="ARBA" id="ARBA00008950"/>
    </source>
</evidence>
<evidence type="ECO:0000256" key="2">
    <source>
        <dbReference type="RuleBase" id="RU362039"/>
    </source>
</evidence>
<dbReference type="RefSeq" id="WP_244957035.1">
    <property type="nucleotide sequence ID" value="NZ_CAWVLV010000036.1"/>
</dbReference>
<dbReference type="InterPro" id="IPR000979">
    <property type="entry name" value="Phosphodiesterase_MJ0936/Vps29"/>
</dbReference>
<dbReference type="InterPro" id="IPR041802">
    <property type="entry name" value="MPP_YfcE"/>
</dbReference>
<comment type="caution">
    <text evidence="4">The sequence shown here is derived from an EMBL/GenBank/DDBJ whole genome shotgun (WGS) entry which is preliminary data.</text>
</comment>
<dbReference type="Proteomes" id="UP000521313">
    <property type="component" value="Unassembled WGS sequence"/>
</dbReference>
<proteinExistence type="inferred from homology"/>
<reference evidence="4 5" key="1">
    <citation type="submission" date="2020-08" db="EMBL/GenBank/DDBJ databases">
        <title>Genomic Encyclopedia of Type Strains, Phase IV (KMG-IV): sequencing the most valuable type-strain genomes for metagenomic binning, comparative biology and taxonomic classification.</title>
        <authorList>
            <person name="Goeker M."/>
        </authorList>
    </citation>
    <scope>NUCLEOTIDE SEQUENCE [LARGE SCALE GENOMIC DNA]</scope>
    <source>
        <strain evidence="4 5">DSM 26963</strain>
    </source>
</reference>
<accession>A0A7W8FWM7</accession>
<dbReference type="InterPro" id="IPR029052">
    <property type="entry name" value="Metallo-depent_PP-like"/>
</dbReference>
<sequence>MMQIVVVSDTHSRNEILDILEERYKDAYAFIHCGDLEDDPRYYPRWLIVRGNNDYFGKFREDLRIKVGSHRIYVTHSHRCSYLYREKNLERLAQEYGCDIVCYGHTHISKVTNQNGILMVNPGSCWLPRAGKEPSYALINIEGSRVEAKIIEQKDWDF</sequence>
<dbReference type="PANTHER" id="PTHR11124">
    <property type="entry name" value="VACUOLAR SORTING PROTEIN VPS29"/>
    <property type="match status" value="1"/>
</dbReference>
<protein>
    <recommendedName>
        <fullName evidence="2">Phosphoesterase</fullName>
        <ecNumber evidence="2">3.1.4.-</ecNumber>
    </recommendedName>
</protein>
<dbReference type="SUPFAM" id="SSF56300">
    <property type="entry name" value="Metallo-dependent phosphatases"/>
    <property type="match status" value="1"/>
</dbReference>
<gene>
    <name evidence="4" type="ORF">HNQ43_000837</name>
</gene>